<dbReference type="InterPro" id="IPR005845">
    <property type="entry name" value="A-D-PHexomutase_a/b/a-II"/>
</dbReference>
<evidence type="ECO:0000256" key="7">
    <source>
        <dbReference type="RuleBase" id="RU004326"/>
    </source>
</evidence>
<feature type="domain" description="Alpha-D-phosphohexomutase alpha/beta/alpha" evidence="10">
    <location>
        <begin position="320"/>
        <end position="426"/>
    </location>
</feature>
<dbReference type="Gene3D" id="3.30.310.50">
    <property type="entry name" value="Alpha-D-phosphohexomutase, C-terminal domain"/>
    <property type="match status" value="1"/>
</dbReference>
<dbReference type="GO" id="GO:0005975">
    <property type="term" value="P:carbohydrate metabolic process"/>
    <property type="evidence" value="ECO:0007669"/>
    <property type="project" value="InterPro"/>
</dbReference>
<protein>
    <recommendedName>
        <fullName evidence="13">Phosphoglucomutase</fullName>
    </recommendedName>
</protein>
<keyword evidence="12" id="KW-1185">Reference proteome</keyword>
<dbReference type="Pfam" id="PF02879">
    <property type="entry name" value="PGM_PMM_II"/>
    <property type="match status" value="1"/>
</dbReference>
<organism evidence="11 12">
    <name type="scientific">Aspergillus coremiiformis</name>
    <dbReference type="NCBI Taxonomy" id="138285"/>
    <lineage>
        <taxon>Eukaryota</taxon>
        <taxon>Fungi</taxon>
        <taxon>Dikarya</taxon>
        <taxon>Ascomycota</taxon>
        <taxon>Pezizomycotina</taxon>
        <taxon>Eurotiomycetes</taxon>
        <taxon>Eurotiomycetidae</taxon>
        <taxon>Eurotiales</taxon>
        <taxon>Aspergillaceae</taxon>
        <taxon>Aspergillus</taxon>
        <taxon>Aspergillus subgen. Circumdati</taxon>
    </lineage>
</organism>
<dbReference type="GO" id="GO:0004615">
    <property type="term" value="F:phosphomannomutase activity"/>
    <property type="evidence" value="ECO:0007669"/>
    <property type="project" value="TreeGrafter"/>
</dbReference>
<dbReference type="InterPro" id="IPR005846">
    <property type="entry name" value="A-D-PHexomutase_a/b/a-III"/>
</dbReference>
<dbReference type="EMBL" id="ML739138">
    <property type="protein sequence ID" value="KAE8352209.1"/>
    <property type="molecule type" value="Genomic_DNA"/>
</dbReference>
<dbReference type="SUPFAM" id="SSF53738">
    <property type="entry name" value="Phosphoglucomutase, first 3 domains"/>
    <property type="match status" value="2"/>
</dbReference>
<evidence type="ECO:0000256" key="3">
    <source>
        <dbReference type="ARBA" id="ARBA00022553"/>
    </source>
</evidence>
<dbReference type="InterPro" id="IPR016066">
    <property type="entry name" value="A-D-PHexomutase_CS"/>
</dbReference>
<evidence type="ECO:0000259" key="9">
    <source>
        <dbReference type="Pfam" id="PF02879"/>
    </source>
</evidence>
<dbReference type="PANTHER" id="PTHR42946">
    <property type="entry name" value="PHOSPHOHEXOSE MUTASE"/>
    <property type="match status" value="1"/>
</dbReference>
<evidence type="ECO:0000256" key="4">
    <source>
        <dbReference type="ARBA" id="ARBA00022723"/>
    </source>
</evidence>
<keyword evidence="5 7" id="KW-0460">Magnesium</keyword>
<evidence type="ECO:0000256" key="2">
    <source>
        <dbReference type="ARBA" id="ARBA00010231"/>
    </source>
</evidence>
<dbReference type="Pfam" id="PF02878">
    <property type="entry name" value="PGM_PMM_I"/>
    <property type="match status" value="1"/>
</dbReference>
<comment type="cofactor">
    <cofactor evidence="1">
        <name>Mg(2+)</name>
        <dbReference type="ChEBI" id="CHEBI:18420"/>
    </cofactor>
</comment>
<keyword evidence="6" id="KW-0413">Isomerase</keyword>
<evidence type="ECO:0008006" key="13">
    <source>
        <dbReference type="Google" id="ProtNLM"/>
    </source>
</evidence>
<dbReference type="Gene3D" id="3.40.120.10">
    <property type="entry name" value="Alpha-D-Glucose-1,6-Bisphosphate, subunit A, domain 3"/>
    <property type="match status" value="3"/>
</dbReference>
<dbReference type="CDD" id="cd03088">
    <property type="entry name" value="ManB"/>
    <property type="match status" value="1"/>
</dbReference>
<gene>
    <name evidence="11" type="ORF">BDV28DRAFT_5373</name>
</gene>
<evidence type="ECO:0000313" key="11">
    <source>
        <dbReference type="EMBL" id="KAE8352209.1"/>
    </source>
</evidence>
<evidence type="ECO:0000256" key="6">
    <source>
        <dbReference type="ARBA" id="ARBA00023235"/>
    </source>
</evidence>
<dbReference type="InterPro" id="IPR016055">
    <property type="entry name" value="A-D-PHexomutase_a/b/a-I/II/III"/>
</dbReference>
<dbReference type="Proteomes" id="UP000327118">
    <property type="component" value="Unassembled WGS sequence"/>
</dbReference>
<name>A0A5N6Z6A7_9EURO</name>
<dbReference type="AlphaFoldDB" id="A0A5N6Z6A7"/>
<dbReference type="InterPro" id="IPR005844">
    <property type="entry name" value="A-D-PHexomutase_a/b/a-I"/>
</dbReference>
<dbReference type="GO" id="GO:0000287">
    <property type="term" value="F:magnesium ion binding"/>
    <property type="evidence" value="ECO:0007669"/>
    <property type="project" value="InterPro"/>
</dbReference>
<accession>A0A5N6Z6A7</accession>
<dbReference type="Pfam" id="PF02880">
    <property type="entry name" value="PGM_PMM_III"/>
    <property type="match status" value="1"/>
</dbReference>
<comment type="similarity">
    <text evidence="2 7">Belongs to the phosphohexose mutase family.</text>
</comment>
<proteinExistence type="inferred from homology"/>
<sequence length="570" mass="61890">MATPSVTDALRSQLTYEPVPLKFGTSGRRGKVVDLTQLEIYTNVLAEIRYLQSLALQDGGIKSGDDFYFAYDLRPSSTVYVEEGRGGLCQAVEQALKDGGMHPINLGAIPTPALTYYALKHGKGSIMVTGSHIPFDRNGYKLNTSKGELLKKDEQPINNNVEVVREELLSQPFAESLFNQQGMLHSAPSNLPPVAAEGRAAYIQRYADFFKGETLEGKKLLVYQHSAVGRDVLVEILQTLGAAVVTAGRSDTFVPIDTEAIDQPQLDTVQNLYDSTGQTFDAVVSTDGDSDRPLILAPEDGKLRFFGGDLLGMTVAEFLGADSVVVPISTNDAIDRGSLASVTEPKTKIGSPYVIAGMQHALSKGRHRVCGWEANGGFLTGSEIERNGNLLTALPTRDAVLPLLCALFAACNRGITLPQLFATLPKRSSRAALIRNFPRPTSMKILARFSPPESAMQEVLYQSDHVIAYDSTHAQLEVTDSPAKNLGQIRQELETVFTAEYGFSSIARLNYTDGVRIIFANGDVAHFRPSGNADELRIYAVADKQERADAIAAQGVAEPNGLLRQLQRLV</sequence>
<keyword evidence="4 7" id="KW-0479">Metal-binding</keyword>
<evidence type="ECO:0000259" key="8">
    <source>
        <dbReference type="Pfam" id="PF02878"/>
    </source>
</evidence>
<feature type="domain" description="Alpha-D-phosphohexomutase alpha/beta/alpha" evidence="8">
    <location>
        <begin position="22"/>
        <end position="162"/>
    </location>
</feature>
<dbReference type="OrthoDB" id="1743979at2759"/>
<keyword evidence="3" id="KW-0597">Phosphoprotein</keyword>
<dbReference type="SUPFAM" id="SSF55957">
    <property type="entry name" value="Phosphoglucomutase, C-terminal domain"/>
    <property type="match status" value="1"/>
</dbReference>
<dbReference type="InterPro" id="IPR036900">
    <property type="entry name" value="A-D-PHexomutase_C_sf"/>
</dbReference>
<dbReference type="PANTHER" id="PTHR42946:SF1">
    <property type="entry name" value="PHOSPHOGLUCOMUTASE (ALPHA-D-GLUCOSE-1,6-BISPHOSPHATE-DEPENDENT)"/>
    <property type="match status" value="1"/>
</dbReference>
<evidence type="ECO:0000313" key="12">
    <source>
        <dbReference type="Proteomes" id="UP000327118"/>
    </source>
</evidence>
<evidence type="ECO:0000259" key="10">
    <source>
        <dbReference type="Pfam" id="PF02880"/>
    </source>
</evidence>
<evidence type="ECO:0000256" key="1">
    <source>
        <dbReference type="ARBA" id="ARBA00001946"/>
    </source>
</evidence>
<dbReference type="InterPro" id="IPR050060">
    <property type="entry name" value="Phosphoglucosamine_mutase"/>
</dbReference>
<evidence type="ECO:0000256" key="5">
    <source>
        <dbReference type="ARBA" id="ARBA00022842"/>
    </source>
</evidence>
<feature type="domain" description="Alpha-D-phosphohexomutase alpha/beta/alpha" evidence="9">
    <location>
        <begin position="201"/>
        <end position="296"/>
    </location>
</feature>
<reference evidence="12" key="1">
    <citation type="submission" date="2019-04" db="EMBL/GenBank/DDBJ databases">
        <title>Friends and foes A comparative genomics studyof 23 Aspergillus species from section Flavi.</title>
        <authorList>
            <consortium name="DOE Joint Genome Institute"/>
            <person name="Kjaerbolling I."/>
            <person name="Vesth T."/>
            <person name="Frisvad J.C."/>
            <person name="Nybo J.L."/>
            <person name="Theobald S."/>
            <person name="Kildgaard S."/>
            <person name="Isbrandt T."/>
            <person name="Kuo A."/>
            <person name="Sato A."/>
            <person name="Lyhne E.K."/>
            <person name="Kogle M.E."/>
            <person name="Wiebenga A."/>
            <person name="Kun R.S."/>
            <person name="Lubbers R.J."/>
            <person name="Makela M.R."/>
            <person name="Barry K."/>
            <person name="Chovatia M."/>
            <person name="Clum A."/>
            <person name="Daum C."/>
            <person name="Haridas S."/>
            <person name="He G."/>
            <person name="LaButti K."/>
            <person name="Lipzen A."/>
            <person name="Mondo S."/>
            <person name="Riley R."/>
            <person name="Salamov A."/>
            <person name="Simmons B.A."/>
            <person name="Magnuson J.K."/>
            <person name="Henrissat B."/>
            <person name="Mortensen U.H."/>
            <person name="Larsen T.O."/>
            <person name="Devries R.P."/>
            <person name="Grigoriev I.V."/>
            <person name="Machida M."/>
            <person name="Baker S.E."/>
            <person name="Andersen M.R."/>
        </authorList>
    </citation>
    <scope>NUCLEOTIDE SEQUENCE [LARGE SCALE GENOMIC DNA]</scope>
    <source>
        <strain evidence="12">CBS 553.77</strain>
    </source>
</reference>
<dbReference type="PROSITE" id="PS00710">
    <property type="entry name" value="PGM_PMM"/>
    <property type="match status" value="1"/>
</dbReference>